<evidence type="ECO:0000313" key="3">
    <source>
        <dbReference type="EMBL" id="AMQ19158.1"/>
    </source>
</evidence>
<reference evidence="4" key="1">
    <citation type="submission" date="2016-03" db="EMBL/GenBank/DDBJ databases">
        <authorList>
            <person name="Oger P.M."/>
        </authorList>
    </citation>
    <scope>NUCLEOTIDE SEQUENCE [LARGE SCALE GENOMIC DNA]</scope>
    <source>
        <strain evidence="4">OG-1</strain>
    </source>
</reference>
<keyword evidence="4" id="KW-1185">Reference proteome</keyword>
<dbReference type="Pfam" id="PF09968">
    <property type="entry name" value="DUF2202"/>
    <property type="match status" value="1"/>
</dbReference>
<protein>
    <recommendedName>
        <fullName evidence="2">DUF2202 domain-containing protein</fullName>
    </recommendedName>
</protein>
<evidence type="ECO:0000259" key="2">
    <source>
        <dbReference type="Pfam" id="PF09968"/>
    </source>
</evidence>
<dbReference type="Proteomes" id="UP000073604">
    <property type="component" value="Chromosome"/>
</dbReference>
<sequence>MKRNAIFGLVGLLIILVVASGCISSSSTPNENASGGPPEDKGYGKGVGEDVDVSTLPAENLSQDEMAAILYMREEEKLARDVYLTLYNETGLTVFRNIEKSEETHMDMVLSLIEKYNLTDPVEGLGIGEFASPEMESLYNELVERGKTSKLEALKVGAYIEELDIKDLNEWLEKVDNQDIRVVFENLRKGSENHLRAFVNNIEKNGEKYSPVILSEEEYSEIVGPN</sequence>
<dbReference type="PROSITE" id="PS51257">
    <property type="entry name" value="PROKAR_LIPOPROTEIN"/>
    <property type="match status" value="1"/>
</dbReference>
<accession>A0A142CWK6</accession>
<dbReference type="EMBL" id="CP014750">
    <property type="protein sequence ID" value="AMQ19158.1"/>
    <property type="molecule type" value="Genomic_DNA"/>
</dbReference>
<dbReference type="Gene3D" id="1.20.1260.10">
    <property type="match status" value="1"/>
</dbReference>
<dbReference type="InterPro" id="IPR019243">
    <property type="entry name" value="DUF2202"/>
</dbReference>
<dbReference type="STRING" id="53952.A0127_08280"/>
<feature type="domain" description="DUF2202" evidence="2">
    <location>
        <begin position="66"/>
        <end position="223"/>
    </location>
</feature>
<dbReference type="OrthoDB" id="117100at2157"/>
<name>A0A142CWK6_9EURY</name>
<feature type="region of interest" description="Disordered" evidence="1">
    <location>
        <begin position="26"/>
        <end position="49"/>
    </location>
</feature>
<organism evidence="3 4">
    <name type="scientific">Thermococcus peptonophilus</name>
    <dbReference type="NCBI Taxonomy" id="53952"/>
    <lineage>
        <taxon>Archaea</taxon>
        <taxon>Methanobacteriati</taxon>
        <taxon>Methanobacteriota</taxon>
        <taxon>Thermococci</taxon>
        <taxon>Thermococcales</taxon>
        <taxon>Thermococcaceae</taxon>
        <taxon>Thermococcus</taxon>
    </lineage>
</organism>
<dbReference type="InterPro" id="IPR009078">
    <property type="entry name" value="Ferritin-like_SF"/>
</dbReference>
<dbReference type="InterPro" id="IPR012347">
    <property type="entry name" value="Ferritin-like"/>
</dbReference>
<dbReference type="KEGG" id="tpep:A0127_08280"/>
<dbReference type="CDD" id="cd01048">
    <property type="entry name" value="Ferritin_like_AB2"/>
    <property type="match status" value="1"/>
</dbReference>
<evidence type="ECO:0000313" key="4">
    <source>
        <dbReference type="Proteomes" id="UP000073604"/>
    </source>
</evidence>
<evidence type="ECO:0000256" key="1">
    <source>
        <dbReference type="SAM" id="MobiDB-lite"/>
    </source>
</evidence>
<gene>
    <name evidence="3" type="ORF">A0127_08280</name>
</gene>
<proteinExistence type="predicted"/>
<dbReference type="SUPFAM" id="SSF47240">
    <property type="entry name" value="Ferritin-like"/>
    <property type="match status" value="1"/>
</dbReference>
<dbReference type="AlphaFoldDB" id="A0A142CWK6"/>